<dbReference type="OrthoDB" id="5424462at2759"/>
<dbReference type="InterPro" id="IPR022024">
    <property type="entry name" value="DUF3602"/>
</dbReference>
<feature type="region of interest" description="Disordered" evidence="1">
    <location>
        <begin position="1"/>
        <end position="70"/>
    </location>
</feature>
<proteinExistence type="predicted"/>
<comment type="caution">
    <text evidence="2">The sequence shown here is derived from an EMBL/GenBank/DDBJ whole genome shotgun (WGS) entry which is preliminary data.</text>
</comment>
<dbReference type="AlphaFoldDB" id="A0A0G2J4X3"/>
<dbReference type="Pfam" id="PF12223">
    <property type="entry name" value="DUF3602"/>
    <property type="match status" value="1"/>
</dbReference>
<accession>A0A0G2J4X3</accession>
<dbReference type="InterPro" id="IPR053203">
    <property type="entry name" value="Cisplatin_resist-associated"/>
</dbReference>
<reference evidence="3" key="1">
    <citation type="journal article" date="2015" name="PLoS Genet.">
        <title>The dynamic genome and transcriptome of the human fungal pathogen Blastomyces and close relative Emmonsia.</title>
        <authorList>
            <person name="Munoz J.F."/>
            <person name="Gauthier G.M."/>
            <person name="Desjardins C.A."/>
            <person name="Gallo J.E."/>
            <person name="Holder J."/>
            <person name="Sullivan T.D."/>
            <person name="Marty A.J."/>
            <person name="Carmen J.C."/>
            <person name="Chen Z."/>
            <person name="Ding L."/>
            <person name="Gujja S."/>
            <person name="Magrini V."/>
            <person name="Misas E."/>
            <person name="Mitreva M."/>
            <person name="Priest M."/>
            <person name="Saif S."/>
            <person name="Whiston E.A."/>
            <person name="Young S."/>
            <person name="Zeng Q."/>
            <person name="Goldman W.E."/>
            <person name="Mardis E.R."/>
            <person name="Taylor J.W."/>
            <person name="McEwen J.G."/>
            <person name="Clay O.K."/>
            <person name="Klein B.S."/>
            <person name="Cuomo C.A."/>
        </authorList>
    </citation>
    <scope>NUCLEOTIDE SEQUENCE [LARGE SCALE GENOMIC DNA]</scope>
    <source>
        <strain evidence="3">UAMH 3008</strain>
    </source>
</reference>
<dbReference type="Proteomes" id="UP000034164">
    <property type="component" value="Unassembled WGS sequence"/>
</dbReference>
<organism evidence="2 3">
    <name type="scientific">[Emmonsia] crescens</name>
    <dbReference type="NCBI Taxonomy" id="73230"/>
    <lineage>
        <taxon>Eukaryota</taxon>
        <taxon>Fungi</taxon>
        <taxon>Dikarya</taxon>
        <taxon>Ascomycota</taxon>
        <taxon>Pezizomycotina</taxon>
        <taxon>Eurotiomycetes</taxon>
        <taxon>Eurotiomycetidae</taxon>
        <taxon>Onygenales</taxon>
        <taxon>Ajellomycetaceae</taxon>
        <taxon>Emergomyces</taxon>
    </lineage>
</organism>
<evidence type="ECO:0000256" key="1">
    <source>
        <dbReference type="SAM" id="MobiDB-lite"/>
    </source>
</evidence>
<sequence>MSYRLVEPHPSVPRSSRPVMHTSRGGAGNVISLKNTTTTPGQSATGPASVTRLDNRPQNHFTSGRGGAGNVHSYGERAIFSFDEELERQLRREKEVAPVFHVGRGGAGNMVIPEGFDLSRKYSGGSVKSASSTESIDADPLKNKTRRNLEARWGKFMGYS</sequence>
<name>A0A0G2J4X3_9EURO</name>
<protein>
    <submittedName>
        <fullName evidence="2">Uncharacterized protein</fullName>
    </submittedName>
</protein>
<dbReference type="VEuPathDB" id="FungiDB:EMCG_08005"/>
<dbReference type="EMBL" id="LCZI01000501">
    <property type="protein sequence ID" value="KKZ66234.1"/>
    <property type="molecule type" value="Genomic_DNA"/>
</dbReference>
<dbReference type="PANTHER" id="PTHR34693:SF2">
    <property type="entry name" value="DUF3602 DOMAIN-CONTAINING PROTEIN"/>
    <property type="match status" value="1"/>
</dbReference>
<dbReference type="PANTHER" id="PTHR34693">
    <property type="entry name" value="PROTEIN PAR32"/>
    <property type="match status" value="1"/>
</dbReference>
<feature type="compositionally biased region" description="Polar residues" evidence="1">
    <location>
        <begin position="32"/>
        <end position="48"/>
    </location>
</feature>
<evidence type="ECO:0000313" key="2">
    <source>
        <dbReference type="EMBL" id="KKZ66234.1"/>
    </source>
</evidence>
<gene>
    <name evidence="2" type="ORF">EMCG_08005</name>
</gene>
<evidence type="ECO:0000313" key="3">
    <source>
        <dbReference type="Proteomes" id="UP000034164"/>
    </source>
</evidence>